<dbReference type="PANTHER" id="PTHR36153">
    <property type="entry name" value="INNER MEMBRANE PROTEIN-RELATED"/>
    <property type="match status" value="1"/>
</dbReference>
<feature type="transmembrane region" description="Helical" evidence="2">
    <location>
        <begin position="323"/>
        <end position="343"/>
    </location>
</feature>
<evidence type="ECO:0000256" key="1">
    <source>
        <dbReference type="SAM" id="MobiDB-lite"/>
    </source>
</evidence>
<organism evidence="4 5">
    <name type="scientific">Hyalangium minutum</name>
    <dbReference type="NCBI Taxonomy" id="394096"/>
    <lineage>
        <taxon>Bacteria</taxon>
        <taxon>Pseudomonadati</taxon>
        <taxon>Myxococcota</taxon>
        <taxon>Myxococcia</taxon>
        <taxon>Myxococcales</taxon>
        <taxon>Cystobacterineae</taxon>
        <taxon>Archangiaceae</taxon>
        <taxon>Hyalangium</taxon>
    </lineage>
</organism>
<keyword evidence="5" id="KW-1185">Reference proteome</keyword>
<reference evidence="4 5" key="1">
    <citation type="submission" date="2014-04" db="EMBL/GenBank/DDBJ databases">
        <title>Genome assembly of Hyalangium minutum DSM 14724.</title>
        <authorList>
            <person name="Sharma G."/>
            <person name="Subramanian S."/>
        </authorList>
    </citation>
    <scope>NUCLEOTIDE SEQUENCE [LARGE SCALE GENOMIC DNA]</scope>
    <source>
        <strain evidence="4 5">DSM 14724</strain>
    </source>
</reference>
<dbReference type="Proteomes" id="UP000028725">
    <property type="component" value="Unassembled WGS sequence"/>
</dbReference>
<dbReference type="OrthoDB" id="9758229at2"/>
<dbReference type="PATRIC" id="fig|394096.3.peg.6560"/>
<comment type="caution">
    <text evidence="4">The sequence shown here is derived from an EMBL/GenBank/DDBJ whole genome shotgun (WGS) entry which is preliminary data.</text>
</comment>
<gene>
    <name evidence="4" type="ORF">DB31_2226</name>
</gene>
<accession>A0A085W9R9</accession>
<dbReference type="STRING" id="394096.DB31_2226"/>
<proteinExistence type="predicted"/>
<dbReference type="CDD" id="cd00882">
    <property type="entry name" value="Ras_like_GTPase"/>
    <property type="match status" value="1"/>
</dbReference>
<dbReference type="Gene3D" id="3.40.50.300">
    <property type="entry name" value="P-loop containing nucleotide triphosphate hydrolases"/>
    <property type="match status" value="1"/>
</dbReference>
<dbReference type="InterPro" id="IPR053156">
    <property type="entry name" value="T6SS_TssM-like"/>
</dbReference>
<evidence type="ECO:0000256" key="2">
    <source>
        <dbReference type="SAM" id="Phobius"/>
    </source>
</evidence>
<dbReference type="RefSeq" id="WP_044194593.1">
    <property type="nucleotide sequence ID" value="NZ_JMCB01000014.1"/>
</dbReference>
<evidence type="ECO:0000313" key="5">
    <source>
        <dbReference type="Proteomes" id="UP000028725"/>
    </source>
</evidence>
<dbReference type="InterPro" id="IPR027417">
    <property type="entry name" value="P-loop_NTPase"/>
</dbReference>
<name>A0A085W9R9_9BACT</name>
<feature type="region of interest" description="Disordered" evidence="1">
    <location>
        <begin position="348"/>
        <end position="418"/>
    </location>
</feature>
<protein>
    <recommendedName>
        <fullName evidence="3">Type VI secretion system component TssM1 N-terminal domain-containing protein</fullName>
    </recommendedName>
</protein>
<keyword evidence="2" id="KW-0812">Transmembrane</keyword>
<dbReference type="PANTHER" id="PTHR36153:SF1">
    <property type="entry name" value="TYPE VI SECRETION SYSTEM COMPONENT TSSM1"/>
    <property type="match status" value="1"/>
</dbReference>
<keyword evidence="2" id="KW-0472">Membrane</keyword>
<dbReference type="AlphaFoldDB" id="A0A085W9R9"/>
<evidence type="ECO:0000313" key="4">
    <source>
        <dbReference type="EMBL" id="KFE64432.1"/>
    </source>
</evidence>
<keyword evidence="2" id="KW-1133">Transmembrane helix</keyword>
<dbReference type="Pfam" id="PF14331">
    <property type="entry name" value="IcmF-related_N"/>
    <property type="match status" value="1"/>
</dbReference>
<feature type="domain" description="Type VI secretion system component TssM1 N-terminal" evidence="3">
    <location>
        <begin position="88"/>
        <end position="320"/>
    </location>
</feature>
<dbReference type="InterPro" id="IPR025743">
    <property type="entry name" value="TssM1_N"/>
</dbReference>
<evidence type="ECO:0000259" key="3">
    <source>
        <dbReference type="Pfam" id="PF14331"/>
    </source>
</evidence>
<dbReference type="SUPFAM" id="SSF52540">
    <property type="entry name" value="P-loop containing nucleoside triphosphate hydrolases"/>
    <property type="match status" value="1"/>
</dbReference>
<sequence length="418" mass="44993">MSAPSTSLHTALQRLGATGKHRERRYQVPWLMLVGEPGSGRTSLAAGAHLRRPYGSPTRKELEAGGWGVWLFDQGVVLDMPGLTEQPTPEWQDALRSLKQLRGQRPVDGLMLTVPASRLTGPQALDDVGLERMAQGLFERLQALRSELGVRAPVYVVITQSDLIPGFAAFCRTLPPHRRDEMLGWSSPASPQEPYSPAWVDTAFQVIHQELCALQLELLAAGQGAQADRESAFLFPSELRALARPVSRLLDVLFQSSTFAQPALLRGIYFCGDPVPQGAAGLGGAPRTPAFITHLLERKAFPESGLASPDAEAARRNRRGVGLLQGALAVCVLLAALVLGLLWKSTRAPKPLPEPPPAVTVASPPEVSEPPPPQKPAQARRRPGRTLGKALAFDDAPPPQPIRNGASTFDDAPPPPTH</sequence>
<dbReference type="EMBL" id="JMCB01000014">
    <property type="protein sequence ID" value="KFE64432.1"/>
    <property type="molecule type" value="Genomic_DNA"/>
</dbReference>